<organism evidence="2 3">
    <name type="scientific">Actinokineospora auranticolor</name>
    <dbReference type="NCBI Taxonomy" id="155976"/>
    <lineage>
        <taxon>Bacteria</taxon>
        <taxon>Bacillati</taxon>
        <taxon>Actinomycetota</taxon>
        <taxon>Actinomycetes</taxon>
        <taxon>Pseudonocardiales</taxon>
        <taxon>Pseudonocardiaceae</taxon>
        <taxon>Actinokineospora</taxon>
    </lineage>
</organism>
<dbReference type="Proteomes" id="UP000239203">
    <property type="component" value="Unassembled WGS sequence"/>
</dbReference>
<sequence>MTEPDKTWDDGHYGEDDVIEAADGKGYLSVSDYTHGDNGLEPDDHSW</sequence>
<evidence type="ECO:0000256" key="1">
    <source>
        <dbReference type="SAM" id="MobiDB-lite"/>
    </source>
</evidence>
<evidence type="ECO:0000313" key="2">
    <source>
        <dbReference type="EMBL" id="PPK68524.1"/>
    </source>
</evidence>
<keyword evidence="3" id="KW-1185">Reference proteome</keyword>
<reference evidence="2 3" key="1">
    <citation type="submission" date="2018-02" db="EMBL/GenBank/DDBJ databases">
        <title>Genomic Encyclopedia of Archaeal and Bacterial Type Strains, Phase II (KMG-II): from individual species to whole genera.</title>
        <authorList>
            <person name="Goeker M."/>
        </authorList>
    </citation>
    <scope>NUCLEOTIDE SEQUENCE [LARGE SCALE GENOMIC DNA]</scope>
    <source>
        <strain evidence="2 3">YU 961-1</strain>
    </source>
</reference>
<accession>A0A2S6GTJ0</accession>
<feature type="region of interest" description="Disordered" evidence="1">
    <location>
        <begin position="28"/>
        <end position="47"/>
    </location>
</feature>
<gene>
    <name evidence="2" type="ORF">CLV40_105253</name>
</gene>
<name>A0A2S6GTJ0_9PSEU</name>
<evidence type="ECO:0000313" key="3">
    <source>
        <dbReference type="Proteomes" id="UP000239203"/>
    </source>
</evidence>
<dbReference type="AlphaFoldDB" id="A0A2S6GTJ0"/>
<comment type="caution">
    <text evidence="2">The sequence shown here is derived from an EMBL/GenBank/DDBJ whole genome shotgun (WGS) entry which is preliminary data.</text>
</comment>
<dbReference type="EMBL" id="PTIX01000005">
    <property type="protein sequence ID" value="PPK68524.1"/>
    <property type="molecule type" value="Genomic_DNA"/>
</dbReference>
<proteinExistence type="predicted"/>
<protein>
    <submittedName>
        <fullName evidence="2">Uncharacterized protein</fullName>
    </submittedName>
</protein>